<dbReference type="AlphaFoldDB" id="A0A6L6G9J7"/>
<dbReference type="RefSeq" id="WP_154617645.1">
    <property type="nucleotide sequence ID" value="NZ_JADFAY010000007.1"/>
</dbReference>
<dbReference type="GO" id="GO:0016052">
    <property type="term" value="P:carbohydrate catabolic process"/>
    <property type="evidence" value="ECO:0007669"/>
    <property type="project" value="TreeGrafter"/>
</dbReference>
<comment type="caution">
    <text evidence="5">The sequence shown here is derived from an EMBL/GenBank/DDBJ whole genome shotgun (WGS) entry which is preliminary data.</text>
</comment>
<keyword evidence="2 5" id="KW-0378">Hydrolase</keyword>
<dbReference type="Proteomes" id="UP000483839">
    <property type="component" value="Unassembled WGS sequence"/>
</dbReference>
<proteinExistence type="inferred from homology"/>
<evidence type="ECO:0000313" key="6">
    <source>
        <dbReference type="Proteomes" id="UP000483839"/>
    </source>
</evidence>
<reference evidence="5 6" key="1">
    <citation type="submission" date="2019-11" db="EMBL/GenBank/DDBJ databases">
        <title>Streptococcus uberis isolated from clinical mastitis cases on a southeastern Queensland dairy.</title>
        <authorList>
            <person name="Workentine M.L."/>
            <person name="Price R."/>
            <person name="Olchowy T."/>
        </authorList>
    </citation>
    <scope>NUCLEOTIDE SEQUENCE [LARGE SCALE GENOMIC DNA]</scope>
    <source>
        <strain evidence="5 6">OLC4459-A17</strain>
    </source>
</reference>
<dbReference type="GO" id="GO:0005829">
    <property type="term" value="C:cytosol"/>
    <property type="evidence" value="ECO:0007669"/>
    <property type="project" value="TreeGrafter"/>
</dbReference>
<gene>
    <name evidence="5" type="ORF">GKS16_07185</name>
</gene>
<dbReference type="PROSITE" id="PS00653">
    <property type="entry name" value="GLYCOSYL_HYDROL_F1_2"/>
    <property type="match status" value="1"/>
</dbReference>
<dbReference type="PRINTS" id="PR00131">
    <property type="entry name" value="GLHYDRLASE1"/>
</dbReference>
<evidence type="ECO:0000256" key="3">
    <source>
        <dbReference type="ARBA" id="ARBA00023295"/>
    </source>
</evidence>
<dbReference type="GO" id="GO:0008422">
    <property type="term" value="F:beta-glucosidase activity"/>
    <property type="evidence" value="ECO:0007669"/>
    <property type="project" value="TreeGrafter"/>
</dbReference>
<evidence type="ECO:0000256" key="4">
    <source>
        <dbReference type="RuleBase" id="RU003690"/>
    </source>
</evidence>
<comment type="similarity">
    <text evidence="1 4">Belongs to the glycosyl hydrolase 1 family.</text>
</comment>
<accession>A0A6L6G9J7</accession>
<dbReference type="FunFam" id="3.20.20.80:FF:000004">
    <property type="entry name" value="Beta-glucosidase 6-phospho-beta-glucosidase"/>
    <property type="match status" value="1"/>
</dbReference>
<protein>
    <submittedName>
        <fullName evidence="5">Family 1 glycosylhydrolase</fullName>
    </submittedName>
</protein>
<sequence length="485" mass="55299">MAIFRDDFLWGGAIAANQVEGAWNLDGKGLSVADVASFKPHLDVKDYAGHNKVTSQMIEEAMAAGDSKDYPKRRGIDFYHHYEEDIALFAEMGFKALRLSIAWTRLYPTGEESEPNPEGIAFYKRVFECLKAHGIQPIVTLSHYEMPLHLSVTYNGWVDRSIIDHFVRFAETCFREFGDYVTYWLTFNEVDSVGRHPFTPAGIIPDRCTDYSLEEAVYQALHHQYVAAALATKKMRQLIPGSHMGCMLTKLTTYPNTCHPNDVLLSLSKNLENYAHSDVQIFGCYPRLYQHFLASKGIRIKAERGDHAILAEGKADYLAFSYYMSRTESADPTKEQVAGNTIMSVKNPYLASTDWGWQIDSVGLRISLLELYDRYQIPLMIVENGMGALDHLEEDGKIHDSYRIDYLREHIVEMAKAVEMGVDLLGYTSWAPIDLISVSTSQMSKRYGYIYVDQDDLGQGSLERYRKDSFYWYQKVIQSNGEDLE</sequence>
<evidence type="ECO:0000313" key="5">
    <source>
        <dbReference type="EMBL" id="MTD02052.1"/>
    </source>
</evidence>
<dbReference type="Pfam" id="PF00232">
    <property type="entry name" value="Glyco_hydro_1"/>
    <property type="match status" value="1"/>
</dbReference>
<keyword evidence="3" id="KW-0326">Glycosidase</keyword>
<dbReference type="InterPro" id="IPR033132">
    <property type="entry name" value="GH_1_N_CS"/>
</dbReference>
<dbReference type="PANTHER" id="PTHR10353">
    <property type="entry name" value="GLYCOSYL HYDROLASE"/>
    <property type="match status" value="1"/>
</dbReference>
<name>A0A6L6G9J7_STRUB</name>
<evidence type="ECO:0000256" key="2">
    <source>
        <dbReference type="ARBA" id="ARBA00022801"/>
    </source>
</evidence>
<dbReference type="Gene3D" id="3.20.20.80">
    <property type="entry name" value="Glycosidases"/>
    <property type="match status" value="1"/>
</dbReference>
<dbReference type="EMBL" id="WLXI01000049">
    <property type="protein sequence ID" value="MTD02052.1"/>
    <property type="molecule type" value="Genomic_DNA"/>
</dbReference>
<organism evidence="5 6">
    <name type="scientific">Streptococcus uberis</name>
    <dbReference type="NCBI Taxonomy" id="1349"/>
    <lineage>
        <taxon>Bacteria</taxon>
        <taxon>Bacillati</taxon>
        <taxon>Bacillota</taxon>
        <taxon>Bacilli</taxon>
        <taxon>Lactobacillales</taxon>
        <taxon>Streptococcaceae</taxon>
        <taxon>Streptococcus</taxon>
    </lineage>
</organism>
<dbReference type="InterPro" id="IPR001360">
    <property type="entry name" value="Glyco_hydro_1"/>
</dbReference>
<dbReference type="SUPFAM" id="SSF51445">
    <property type="entry name" value="(Trans)glycosidases"/>
    <property type="match status" value="1"/>
</dbReference>
<dbReference type="PANTHER" id="PTHR10353:SF122">
    <property type="entry name" value="6-PHOSPHO-BETA-GLUCOSIDASE ASCB-RELATED"/>
    <property type="match status" value="1"/>
</dbReference>
<dbReference type="InterPro" id="IPR017853">
    <property type="entry name" value="GH"/>
</dbReference>
<evidence type="ECO:0000256" key="1">
    <source>
        <dbReference type="ARBA" id="ARBA00010838"/>
    </source>
</evidence>